<dbReference type="InterPro" id="IPR002509">
    <property type="entry name" value="NODB_dom"/>
</dbReference>
<comment type="caution">
    <text evidence="3">The sequence shown here is derived from an EMBL/GenBank/DDBJ whole genome shotgun (WGS) entry which is preliminary data.</text>
</comment>
<dbReference type="InterPro" id="IPR011330">
    <property type="entry name" value="Glyco_hydro/deAcase_b/a-brl"/>
</dbReference>
<dbReference type="Proteomes" id="UP001319883">
    <property type="component" value="Unassembled WGS sequence"/>
</dbReference>
<evidence type="ECO:0000256" key="1">
    <source>
        <dbReference type="ARBA" id="ARBA00022729"/>
    </source>
</evidence>
<dbReference type="PANTHER" id="PTHR34216:SF7">
    <property type="entry name" value="POLY-BETA-1,6-N-ACETYL-D-GLUCOSAMINE N-DEACETYLASE"/>
    <property type="match status" value="1"/>
</dbReference>
<sequence length="329" mass="36871">MNGLDMAQELACRLRGHWRRSQAEPLWGRSAILVLPRVLPRDAEARLPHRAPWCLGRESLERLLINLSDIARLVCLGTALQPHHDPQARIALTFDAGWRSTLEVAMPLLAHYAIPASVFLSTGWLRHPRGCWRLTIGEGLWEGHAARRIHDTLADAGLPRPPLPPACPDTAYSRALARYLTQLEGQDPRRLAAVADYLHGELDEAPHNLDPFSIRRLEHEGLVRFGWRGVGLNDLEPLDDDAVRRQVKRARQELARLCREPLPVFAYPDRQPSPRLRRLVGQCGVSLALAGQGGWLSPRSDPLALPRIPLTQPLAQSPGRLFDYLLGQL</sequence>
<protein>
    <submittedName>
        <fullName evidence="3">Polysaccharide deacetylase family protein</fullName>
    </submittedName>
</protein>
<reference evidence="3 4" key="1">
    <citation type="submission" date="2021-05" db="EMBL/GenBank/DDBJ databases">
        <title>Petroleum and Energy Research Collection (APPE): ex situ preservation of microbial diversity associated with the oil industry and exploitation of its biotechnological potential.</title>
        <authorList>
            <person name="Paixao C.T.M."/>
            <person name="Gomes M.B."/>
            <person name="Oliveira V.M."/>
        </authorList>
    </citation>
    <scope>NUCLEOTIDE SEQUENCE [LARGE SCALE GENOMIC DNA]</scope>
    <source>
        <strain evidence="3 4">LIT2</strain>
    </source>
</reference>
<dbReference type="InterPro" id="IPR051398">
    <property type="entry name" value="Polysacch_Deacetylase"/>
</dbReference>
<keyword evidence="1" id="KW-0732">Signal</keyword>
<keyword evidence="4" id="KW-1185">Reference proteome</keyword>
<name>A0ABS7WWV1_9GAMM</name>
<evidence type="ECO:0000259" key="2">
    <source>
        <dbReference type="Pfam" id="PF01522"/>
    </source>
</evidence>
<dbReference type="SUPFAM" id="SSF88713">
    <property type="entry name" value="Glycoside hydrolase/deacetylase"/>
    <property type="match status" value="1"/>
</dbReference>
<dbReference type="CDD" id="cd10918">
    <property type="entry name" value="CE4_NodB_like_5s_6s"/>
    <property type="match status" value="1"/>
</dbReference>
<dbReference type="EMBL" id="JAGXFD010000001">
    <property type="protein sequence ID" value="MBZ9567094.1"/>
    <property type="molecule type" value="Genomic_DNA"/>
</dbReference>
<organism evidence="3 4">
    <name type="scientific">Modicisalibacter tunisiensis</name>
    <dbReference type="NCBI Taxonomy" id="390637"/>
    <lineage>
        <taxon>Bacteria</taxon>
        <taxon>Pseudomonadati</taxon>
        <taxon>Pseudomonadota</taxon>
        <taxon>Gammaproteobacteria</taxon>
        <taxon>Oceanospirillales</taxon>
        <taxon>Halomonadaceae</taxon>
        <taxon>Modicisalibacter</taxon>
    </lineage>
</organism>
<evidence type="ECO:0000313" key="4">
    <source>
        <dbReference type="Proteomes" id="UP001319883"/>
    </source>
</evidence>
<dbReference type="RefSeq" id="WP_224415977.1">
    <property type="nucleotide sequence ID" value="NZ_JAGXFC010000001.1"/>
</dbReference>
<dbReference type="Pfam" id="PF01522">
    <property type="entry name" value="Polysacc_deac_1"/>
    <property type="match status" value="1"/>
</dbReference>
<dbReference type="PANTHER" id="PTHR34216">
    <property type="match status" value="1"/>
</dbReference>
<evidence type="ECO:0000313" key="3">
    <source>
        <dbReference type="EMBL" id="MBZ9567094.1"/>
    </source>
</evidence>
<dbReference type="Gene3D" id="3.20.20.370">
    <property type="entry name" value="Glycoside hydrolase/deacetylase"/>
    <property type="match status" value="1"/>
</dbReference>
<proteinExistence type="predicted"/>
<feature type="domain" description="NodB homology" evidence="2">
    <location>
        <begin position="86"/>
        <end position="128"/>
    </location>
</feature>
<gene>
    <name evidence="3" type="ORF">KGQ91_05235</name>
</gene>
<accession>A0ABS7WWV1</accession>